<organism evidence="1 2">
    <name type="scientific">Zalerion maritima</name>
    <dbReference type="NCBI Taxonomy" id="339359"/>
    <lineage>
        <taxon>Eukaryota</taxon>
        <taxon>Fungi</taxon>
        <taxon>Dikarya</taxon>
        <taxon>Ascomycota</taxon>
        <taxon>Pezizomycotina</taxon>
        <taxon>Sordariomycetes</taxon>
        <taxon>Lulworthiomycetidae</taxon>
        <taxon>Lulworthiales</taxon>
        <taxon>Lulworthiaceae</taxon>
        <taxon>Zalerion</taxon>
    </lineage>
</organism>
<comment type="caution">
    <text evidence="1">The sequence shown here is derived from an EMBL/GenBank/DDBJ whole genome shotgun (WGS) entry which is preliminary data.</text>
</comment>
<protein>
    <submittedName>
        <fullName evidence="1">Uncharacterized protein</fullName>
    </submittedName>
</protein>
<gene>
    <name evidence="1" type="ORF">MKZ38_007532</name>
</gene>
<dbReference type="Proteomes" id="UP001201980">
    <property type="component" value="Unassembled WGS sequence"/>
</dbReference>
<proteinExistence type="predicted"/>
<accession>A0AAD5RIQ8</accession>
<reference evidence="1" key="1">
    <citation type="submission" date="2022-07" db="EMBL/GenBank/DDBJ databases">
        <title>Draft genome sequence of Zalerion maritima ATCC 34329, a (micro)plastics degrading marine fungus.</title>
        <authorList>
            <person name="Paco A."/>
            <person name="Goncalves M.F.M."/>
            <person name="Rocha-Santos T.A.P."/>
            <person name="Alves A."/>
        </authorList>
    </citation>
    <scope>NUCLEOTIDE SEQUENCE</scope>
    <source>
        <strain evidence="1">ATCC 34329</strain>
    </source>
</reference>
<sequence length="192" mass="20935">MIQSFSSYITIVLLEEGGHGAIVLVNPPAPPPPPAYDFSPWPSVTIIAVATVAIFRIELKNPSLLLASSSSSRDLSLVLRYGTHGVLSGTSELQRNSRRREVTGDEPPPFGNVIIFFVAVVAVGNSPRADTSLPVEVAESAKLEEKEFLMSFWRWMLLPQPQIGWTVLASEVVGMRIPQRGGGIFFHEALPK</sequence>
<dbReference type="EMBL" id="JAKWBI020000495">
    <property type="protein sequence ID" value="KAJ2894453.1"/>
    <property type="molecule type" value="Genomic_DNA"/>
</dbReference>
<name>A0AAD5RIQ8_9PEZI</name>
<dbReference type="AlphaFoldDB" id="A0AAD5RIQ8"/>
<evidence type="ECO:0000313" key="2">
    <source>
        <dbReference type="Proteomes" id="UP001201980"/>
    </source>
</evidence>
<evidence type="ECO:0000313" key="1">
    <source>
        <dbReference type="EMBL" id="KAJ2894453.1"/>
    </source>
</evidence>
<keyword evidence="2" id="KW-1185">Reference proteome</keyword>